<evidence type="ECO:0000256" key="1">
    <source>
        <dbReference type="ARBA" id="ARBA00022670"/>
    </source>
</evidence>
<evidence type="ECO:0000256" key="2">
    <source>
        <dbReference type="ARBA" id="ARBA00022729"/>
    </source>
</evidence>
<keyword evidence="1" id="KW-0645">Protease</keyword>
<gene>
    <name evidence="10" type="ORF">N7492_003703</name>
</gene>
<organism evidence="10 11">
    <name type="scientific">Penicillium capsulatum</name>
    <dbReference type="NCBI Taxonomy" id="69766"/>
    <lineage>
        <taxon>Eukaryota</taxon>
        <taxon>Fungi</taxon>
        <taxon>Dikarya</taxon>
        <taxon>Ascomycota</taxon>
        <taxon>Pezizomycotina</taxon>
        <taxon>Eurotiomycetes</taxon>
        <taxon>Eurotiomycetidae</taxon>
        <taxon>Eurotiales</taxon>
        <taxon>Aspergillaceae</taxon>
        <taxon>Penicillium</taxon>
    </lineage>
</organism>
<evidence type="ECO:0000259" key="9">
    <source>
        <dbReference type="Pfam" id="PF00082"/>
    </source>
</evidence>
<dbReference type="InterPro" id="IPR023827">
    <property type="entry name" value="Peptidase_S8_Asp-AS"/>
</dbReference>
<proteinExistence type="inferred from homology"/>
<reference evidence="10" key="2">
    <citation type="journal article" date="2023" name="IMA Fungus">
        <title>Comparative genomic study of the Penicillium genus elucidates a diverse pangenome and 15 lateral gene transfer events.</title>
        <authorList>
            <person name="Petersen C."/>
            <person name="Sorensen T."/>
            <person name="Nielsen M.R."/>
            <person name="Sondergaard T.E."/>
            <person name="Sorensen J.L."/>
            <person name="Fitzpatrick D.A."/>
            <person name="Frisvad J.C."/>
            <person name="Nielsen K.L."/>
        </authorList>
    </citation>
    <scope>NUCLEOTIDE SEQUENCE</scope>
    <source>
        <strain evidence="10">IBT 21917</strain>
    </source>
</reference>
<sequence>MAPLWSWVGALLALPLALAGNHGDAVPKSYIVEFHRGLSFSLSHEGAFTLLDDDDETVVAKKISSLPYVKDVSSVRELHSPQHRVSTASDASSPKGRANHPKRRSMDYAIGSNDIPHHMTGVDKLRREGYLGSGLRVAVVDSGIDYKHPVLGGCFGGGYLVAFGHNLMDNIDDPYDDCDGHGIHISGLITERYYRIVLPDDNGVNRAGL</sequence>
<keyword evidence="2 8" id="KW-0732">Signal</keyword>
<reference evidence="10" key="1">
    <citation type="submission" date="2022-11" db="EMBL/GenBank/DDBJ databases">
        <authorList>
            <person name="Petersen C."/>
        </authorList>
    </citation>
    <scope>NUCLEOTIDE SEQUENCE</scope>
    <source>
        <strain evidence="10">IBT 21917</strain>
    </source>
</reference>
<comment type="caution">
    <text evidence="6">Lacks conserved residue(s) required for the propagation of feature annotation.</text>
</comment>
<protein>
    <recommendedName>
        <fullName evidence="9">Peptidase S8/S53 domain-containing protein</fullName>
    </recommendedName>
</protein>
<evidence type="ECO:0000256" key="5">
    <source>
        <dbReference type="ARBA" id="ARBA00023145"/>
    </source>
</evidence>
<dbReference type="SUPFAM" id="SSF52743">
    <property type="entry name" value="Subtilisin-like"/>
    <property type="match status" value="1"/>
</dbReference>
<feature type="signal peptide" evidence="8">
    <location>
        <begin position="1"/>
        <end position="19"/>
    </location>
</feature>
<keyword evidence="5" id="KW-0865">Zymogen</keyword>
<dbReference type="PROSITE" id="PS00136">
    <property type="entry name" value="SUBTILASE_ASP"/>
    <property type="match status" value="1"/>
</dbReference>
<feature type="chain" id="PRO_5040824759" description="Peptidase S8/S53 domain-containing protein" evidence="8">
    <location>
        <begin position="20"/>
        <end position="209"/>
    </location>
</feature>
<accession>A0A9W9IJW9</accession>
<dbReference type="AlphaFoldDB" id="A0A9W9IJW9"/>
<dbReference type="InterPro" id="IPR000209">
    <property type="entry name" value="Peptidase_S8/S53_dom"/>
</dbReference>
<evidence type="ECO:0000256" key="3">
    <source>
        <dbReference type="ARBA" id="ARBA00022801"/>
    </source>
</evidence>
<evidence type="ECO:0000313" key="10">
    <source>
        <dbReference type="EMBL" id="KAJ5180493.1"/>
    </source>
</evidence>
<comment type="similarity">
    <text evidence="6">Belongs to the peptidase S8 family.</text>
</comment>
<feature type="region of interest" description="Disordered" evidence="7">
    <location>
        <begin position="79"/>
        <end position="108"/>
    </location>
</feature>
<evidence type="ECO:0000313" key="11">
    <source>
        <dbReference type="Proteomes" id="UP001146351"/>
    </source>
</evidence>
<evidence type="ECO:0000256" key="8">
    <source>
        <dbReference type="SAM" id="SignalP"/>
    </source>
</evidence>
<dbReference type="InterPro" id="IPR015500">
    <property type="entry name" value="Peptidase_S8_subtilisin-rel"/>
</dbReference>
<dbReference type="Pfam" id="PF00082">
    <property type="entry name" value="Peptidase_S8"/>
    <property type="match status" value="1"/>
</dbReference>
<feature type="domain" description="Peptidase S8/S53" evidence="9">
    <location>
        <begin position="132"/>
        <end position="190"/>
    </location>
</feature>
<keyword evidence="11" id="KW-1185">Reference proteome</keyword>
<dbReference type="Gene3D" id="3.40.50.200">
    <property type="entry name" value="Peptidase S8/S53 domain"/>
    <property type="match status" value="1"/>
</dbReference>
<name>A0A9W9IJW9_9EURO</name>
<dbReference type="OrthoDB" id="10256524at2759"/>
<keyword evidence="3" id="KW-0378">Hydrolase</keyword>
<dbReference type="GO" id="GO:0004252">
    <property type="term" value="F:serine-type endopeptidase activity"/>
    <property type="evidence" value="ECO:0007669"/>
    <property type="project" value="InterPro"/>
</dbReference>
<evidence type="ECO:0000256" key="7">
    <source>
        <dbReference type="SAM" id="MobiDB-lite"/>
    </source>
</evidence>
<evidence type="ECO:0000256" key="4">
    <source>
        <dbReference type="ARBA" id="ARBA00022825"/>
    </source>
</evidence>
<comment type="caution">
    <text evidence="10">The sequence shown here is derived from an EMBL/GenBank/DDBJ whole genome shotgun (WGS) entry which is preliminary data.</text>
</comment>
<dbReference type="InterPro" id="IPR036852">
    <property type="entry name" value="Peptidase_S8/S53_dom_sf"/>
</dbReference>
<evidence type="ECO:0000256" key="6">
    <source>
        <dbReference type="PROSITE-ProRule" id="PRU01240"/>
    </source>
</evidence>
<dbReference type="Proteomes" id="UP001146351">
    <property type="component" value="Unassembled WGS sequence"/>
</dbReference>
<keyword evidence="4" id="KW-0720">Serine protease</keyword>
<feature type="compositionally biased region" description="Polar residues" evidence="7">
    <location>
        <begin position="83"/>
        <end position="92"/>
    </location>
</feature>
<dbReference type="EMBL" id="JAPQKO010000002">
    <property type="protein sequence ID" value="KAJ5180493.1"/>
    <property type="molecule type" value="Genomic_DNA"/>
</dbReference>
<dbReference type="PROSITE" id="PS51892">
    <property type="entry name" value="SUBTILASE"/>
    <property type="match status" value="1"/>
</dbReference>
<dbReference type="GO" id="GO:0006508">
    <property type="term" value="P:proteolysis"/>
    <property type="evidence" value="ECO:0007669"/>
    <property type="project" value="UniProtKB-KW"/>
</dbReference>
<dbReference type="PRINTS" id="PR00723">
    <property type="entry name" value="SUBTILISIN"/>
</dbReference>